<dbReference type="GeneID" id="20193393"/>
<protein>
    <submittedName>
        <fullName evidence="1">Uncharacterized protein</fullName>
    </submittedName>
</protein>
<accession>W2PCF5</accession>
<dbReference type="VEuPathDB" id="FungiDB:PPTG_24794"/>
<reference evidence="2" key="1">
    <citation type="submission" date="2011-12" db="EMBL/GenBank/DDBJ databases">
        <authorList>
            <consortium name="The Broad Institute Genome Sequencing Platform"/>
            <person name="Russ C."/>
            <person name="Tyler B."/>
            <person name="Panabieres F."/>
            <person name="Shan W."/>
            <person name="Tripathy S."/>
            <person name="Grunwald N."/>
            <person name="Machado M."/>
            <person name="Young S.K."/>
            <person name="Zeng Q."/>
            <person name="Gargeya S."/>
            <person name="Fitzgerald M."/>
            <person name="Haas B."/>
            <person name="Abouelleil A."/>
            <person name="Alvarado L."/>
            <person name="Arachchi H.M."/>
            <person name="Berlin A."/>
            <person name="Chapman S.B."/>
            <person name="Gearin G."/>
            <person name="Goldberg J."/>
            <person name="Griggs A."/>
            <person name="Gujja S."/>
            <person name="Hansen M."/>
            <person name="Heiman D."/>
            <person name="Howarth C."/>
            <person name="Larimer J."/>
            <person name="Lui A."/>
            <person name="MacDonald P.J.P."/>
            <person name="McCowen C."/>
            <person name="Montmayeur A."/>
            <person name="Murphy C."/>
            <person name="Neiman D."/>
            <person name="Pearson M."/>
            <person name="Priest M."/>
            <person name="Roberts A."/>
            <person name="Saif S."/>
            <person name="Shea T."/>
            <person name="Sisk P."/>
            <person name="Stolte C."/>
            <person name="Sykes S."/>
            <person name="Wortman J."/>
            <person name="Nusbaum C."/>
            <person name="Birren B."/>
        </authorList>
    </citation>
    <scope>NUCLEOTIDE SEQUENCE [LARGE SCALE GENOMIC DNA]</scope>
    <source>
        <strain evidence="2">INRA-310</strain>
    </source>
</reference>
<dbReference type="RefSeq" id="XP_008916807.1">
    <property type="nucleotide sequence ID" value="XM_008918559.1"/>
</dbReference>
<evidence type="ECO:0000313" key="1">
    <source>
        <dbReference type="EMBL" id="ETM97893.1"/>
    </source>
</evidence>
<evidence type="ECO:0000313" key="2">
    <source>
        <dbReference type="Proteomes" id="UP000018817"/>
    </source>
</evidence>
<dbReference type="Proteomes" id="UP000018817">
    <property type="component" value="Unassembled WGS sequence"/>
</dbReference>
<dbReference type="EMBL" id="KI669791">
    <property type="protein sequence ID" value="ETM97893.1"/>
    <property type="molecule type" value="Genomic_DNA"/>
</dbReference>
<gene>
    <name evidence="1" type="ORF">PPTG_24794</name>
</gene>
<sequence length="59" mass="6869">MPLHPHDGASRASQLLWYQPRSQELHAENRMESRVCQCLEEYLDVHLLPDSVVRCLPGR</sequence>
<proteinExistence type="predicted"/>
<dbReference type="AlphaFoldDB" id="W2PCF5"/>
<reference evidence="1 2" key="2">
    <citation type="submission" date="2013-11" db="EMBL/GenBank/DDBJ databases">
        <title>The Genome Sequence of Phytophthora parasitica INRA-310.</title>
        <authorList>
            <consortium name="The Broad Institute Genomics Platform"/>
            <person name="Russ C."/>
            <person name="Tyler B."/>
            <person name="Panabieres F."/>
            <person name="Shan W."/>
            <person name="Tripathy S."/>
            <person name="Grunwald N."/>
            <person name="Machado M."/>
            <person name="Johnson C.S."/>
            <person name="Arredondo F."/>
            <person name="Hong C."/>
            <person name="Coffey M."/>
            <person name="Young S.K."/>
            <person name="Zeng Q."/>
            <person name="Gargeya S."/>
            <person name="Fitzgerald M."/>
            <person name="Abouelleil A."/>
            <person name="Alvarado L."/>
            <person name="Chapman S.B."/>
            <person name="Gainer-Dewar J."/>
            <person name="Goldberg J."/>
            <person name="Griggs A."/>
            <person name="Gujja S."/>
            <person name="Hansen M."/>
            <person name="Howarth C."/>
            <person name="Imamovic A."/>
            <person name="Ireland A."/>
            <person name="Larimer J."/>
            <person name="McCowan C."/>
            <person name="Murphy C."/>
            <person name="Pearson M."/>
            <person name="Poon T.W."/>
            <person name="Priest M."/>
            <person name="Roberts A."/>
            <person name="Saif S."/>
            <person name="Shea T."/>
            <person name="Sykes S."/>
            <person name="Wortman J."/>
            <person name="Nusbaum C."/>
            <person name="Birren B."/>
        </authorList>
    </citation>
    <scope>NUCLEOTIDE SEQUENCE [LARGE SCALE GENOMIC DNA]</scope>
    <source>
        <strain evidence="1 2">INRA-310</strain>
    </source>
</reference>
<name>W2PCF5_PHYN3</name>
<organism evidence="1 2">
    <name type="scientific">Phytophthora nicotianae (strain INRA-310)</name>
    <name type="common">Phytophthora parasitica</name>
    <dbReference type="NCBI Taxonomy" id="761204"/>
    <lineage>
        <taxon>Eukaryota</taxon>
        <taxon>Sar</taxon>
        <taxon>Stramenopiles</taxon>
        <taxon>Oomycota</taxon>
        <taxon>Peronosporomycetes</taxon>
        <taxon>Peronosporales</taxon>
        <taxon>Peronosporaceae</taxon>
        <taxon>Phytophthora</taxon>
    </lineage>
</organism>